<accession>A0A0J6EXK7</accession>
<reference evidence="2 3" key="1">
    <citation type="submission" date="2015-09" db="EMBL/GenBank/DDBJ databases">
        <authorList>
            <person name="Jackson K.R."/>
            <person name="Lunt B.L."/>
            <person name="Fisher J.N.B."/>
            <person name="Gardner A.V."/>
            <person name="Bailey M.E."/>
            <person name="Deus L.M."/>
            <person name="Earl A.S."/>
            <person name="Gibby P.D."/>
            <person name="Hartmann K.A."/>
            <person name="Liu J.E."/>
            <person name="Manci A.M."/>
            <person name="Nielsen D.A."/>
            <person name="Solomon M.B."/>
            <person name="Breakwell D.P."/>
            <person name="Burnett S.H."/>
            <person name="Grose J.H."/>
        </authorList>
    </citation>
    <scope>NUCLEOTIDE SEQUENCE [LARGE SCALE GENOMIC DNA]</scope>
    <source>
        <strain evidence="2 3">2789STDY5608636</strain>
    </source>
</reference>
<name>A0A0J6EXK7_9BORD</name>
<dbReference type="RefSeq" id="WP_043207787.1">
    <property type="nucleotide sequence ID" value="NZ_CAJGUP010000096.1"/>
</dbReference>
<gene>
    <name evidence="1" type="ORF">BBN53_08070</name>
    <name evidence="2" type="ORF">ERS370011_00625</name>
</gene>
<dbReference type="OrthoDB" id="8640209at2"/>
<dbReference type="KEGG" id="bpdz:BBN53_08070"/>
<keyword evidence="4" id="KW-1185">Reference proteome</keyword>
<evidence type="ECO:0000313" key="4">
    <source>
        <dbReference type="Proteomes" id="UP000092950"/>
    </source>
</evidence>
<dbReference type="EMBL" id="CYTV01000001">
    <property type="protein sequence ID" value="CUI44169.1"/>
    <property type="molecule type" value="Genomic_DNA"/>
</dbReference>
<sequence>MENQEVLVAFAQAIQELAAKTATAESALHCLIEAQDPETRARFGAAFEQVAAGLVQPRADRPLTGHALAQLTLAVNAYLEAAGRPPLQAPAA</sequence>
<organism evidence="2 3">
    <name type="scientific">Bordetella pseudohinzii</name>
    <dbReference type="NCBI Taxonomy" id="1331258"/>
    <lineage>
        <taxon>Bacteria</taxon>
        <taxon>Pseudomonadati</taxon>
        <taxon>Pseudomonadota</taxon>
        <taxon>Betaproteobacteria</taxon>
        <taxon>Burkholderiales</taxon>
        <taxon>Alcaligenaceae</taxon>
        <taxon>Bordetella</taxon>
    </lineage>
</organism>
<evidence type="ECO:0000313" key="3">
    <source>
        <dbReference type="Proteomes" id="UP000053096"/>
    </source>
</evidence>
<dbReference type="EMBL" id="CP016440">
    <property type="protein sequence ID" value="ANY15856.1"/>
    <property type="molecule type" value="Genomic_DNA"/>
</dbReference>
<dbReference type="Proteomes" id="UP000053096">
    <property type="component" value="Unassembled WGS sequence"/>
</dbReference>
<evidence type="ECO:0000313" key="1">
    <source>
        <dbReference type="EMBL" id="ANY15856.1"/>
    </source>
</evidence>
<reference evidence="1 4" key="2">
    <citation type="submission" date="2016-07" db="EMBL/GenBank/DDBJ databases">
        <title>Complete genome sequences of Bordetella pseudohinzii.</title>
        <authorList>
            <person name="Spilker T."/>
            <person name="Darrah R."/>
            <person name="LiPuma J.J."/>
        </authorList>
    </citation>
    <scope>NUCLEOTIDE SEQUENCE [LARGE SCALE GENOMIC DNA]</scope>
    <source>
        <strain evidence="1 4">HI4681</strain>
    </source>
</reference>
<dbReference type="AlphaFoldDB" id="A0A0J6EXK7"/>
<dbReference type="Proteomes" id="UP000092950">
    <property type="component" value="Chromosome"/>
</dbReference>
<protein>
    <submittedName>
        <fullName evidence="2">Uncharacterized protein</fullName>
    </submittedName>
</protein>
<proteinExistence type="predicted"/>
<evidence type="ECO:0000313" key="2">
    <source>
        <dbReference type="EMBL" id="CUI44169.1"/>
    </source>
</evidence>
<accession>A0A0M7CUA6</accession>